<keyword evidence="3" id="KW-1185">Reference proteome</keyword>
<evidence type="ECO:0000313" key="3">
    <source>
        <dbReference type="Proteomes" id="UP001412067"/>
    </source>
</evidence>
<dbReference type="EMBL" id="JBBWWR010000021">
    <property type="protein sequence ID" value="KAK8937963.1"/>
    <property type="molecule type" value="Genomic_DNA"/>
</dbReference>
<proteinExistence type="predicted"/>
<sequence>MSFVIFNVQEAIFVTQSILTREVIVLFLYILGHNKNFQDVGHAYMRSIDTVSKHFNIVLRGILKLSNDYIKLPESRVEPRS</sequence>
<comment type="caution">
    <text evidence="2">The sequence shown here is derived from an EMBL/GenBank/DDBJ whole genome shotgun (WGS) entry which is preliminary data.</text>
</comment>
<reference evidence="2 3" key="1">
    <citation type="journal article" date="2022" name="Nat. Plants">
        <title>Genomes of leafy and leafless Platanthera orchids illuminate the evolution of mycoheterotrophy.</title>
        <authorList>
            <person name="Li M.H."/>
            <person name="Liu K.W."/>
            <person name="Li Z."/>
            <person name="Lu H.C."/>
            <person name="Ye Q.L."/>
            <person name="Zhang D."/>
            <person name="Wang J.Y."/>
            <person name="Li Y.F."/>
            <person name="Zhong Z.M."/>
            <person name="Liu X."/>
            <person name="Yu X."/>
            <person name="Liu D.K."/>
            <person name="Tu X.D."/>
            <person name="Liu B."/>
            <person name="Hao Y."/>
            <person name="Liao X.Y."/>
            <person name="Jiang Y.T."/>
            <person name="Sun W.H."/>
            <person name="Chen J."/>
            <person name="Chen Y.Q."/>
            <person name="Ai Y."/>
            <person name="Zhai J.W."/>
            <person name="Wu S.S."/>
            <person name="Zhou Z."/>
            <person name="Hsiao Y.Y."/>
            <person name="Wu W.L."/>
            <person name="Chen Y.Y."/>
            <person name="Lin Y.F."/>
            <person name="Hsu J.L."/>
            <person name="Li C.Y."/>
            <person name="Wang Z.W."/>
            <person name="Zhao X."/>
            <person name="Zhong W.Y."/>
            <person name="Ma X.K."/>
            <person name="Ma L."/>
            <person name="Huang J."/>
            <person name="Chen G.Z."/>
            <person name="Huang M.Z."/>
            <person name="Huang L."/>
            <person name="Peng D.H."/>
            <person name="Luo Y.B."/>
            <person name="Zou S.Q."/>
            <person name="Chen S.P."/>
            <person name="Lan S."/>
            <person name="Tsai W.C."/>
            <person name="Van de Peer Y."/>
            <person name="Liu Z.J."/>
        </authorList>
    </citation>
    <scope>NUCLEOTIDE SEQUENCE [LARGE SCALE GENOMIC DNA]</scope>
    <source>
        <strain evidence="2">Lor288</strain>
    </source>
</reference>
<organism evidence="2 3">
    <name type="scientific">Platanthera guangdongensis</name>
    <dbReference type="NCBI Taxonomy" id="2320717"/>
    <lineage>
        <taxon>Eukaryota</taxon>
        <taxon>Viridiplantae</taxon>
        <taxon>Streptophyta</taxon>
        <taxon>Embryophyta</taxon>
        <taxon>Tracheophyta</taxon>
        <taxon>Spermatophyta</taxon>
        <taxon>Magnoliopsida</taxon>
        <taxon>Liliopsida</taxon>
        <taxon>Asparagales</taxon>
        <taxon>Orchidaceae</taxon>
        <taxon>Orchidoideae</taxon>
        <taxon>Orchideae</taxon>
        <taxon>Orchidinae</taxon>
        <taxon>Platanthera</taxon>
    </lineage>
</organism>
<dbReference type="Pfam" id="PF26138">
    <property type="entry name" value="DUF8040"/>
    <property type="match status" value="1"/>
</dbReference>
<evidence type="ECO:0000259" key="1">
    <source>
        <dbReference type="Pfam" id="PF26138"/>
    </source>
</evidence>
<dbReference type="InterPro" id="IPR058353">
    <property type="entry name" value="DUF8040"/>
</dbReference>
<gene>
    <name evidence="2" type="ORF">KSP40_PGU021979</name>
</gene>
<dbReference type="Proteomes" id="UP001412067">
    <property type="component" value="Unassembled WGS sequence"/>
</dbReference>
<protein>
    <recommendedName>
        <fullName evidence="1">DUF8040 domain-containing protein</fullName>
    </recommendedName>
</protein>
<name>A0ABR2LDI7_9ASPA</name>
<accession>A0ABR2LDI7</accession>
<feature type="domain" description="DUF8040" evidence="1">
    <location>
        <begin position="14"/>
        <end position="63"/>
    </location>
</feature>
<evidence type="ECO:0000313" key="2">
    <source>
        <dbReference type="EMBL" id="KAK8937963.1"/>
    </source>
</evidence>